<protein>
    <recommendedName>
        <fullName evidence="9">BCCT family transporter</fullName>
    </recommendedName>
</protein>
<keyword evidence="3" id="KW-1003">Cell membrane</keyword>
<dbReference type="InterPro" id="IPR018093">
    <property type="entry name" value="BCCT_CS"/>
</dbReference>
<comment type="subcellular location">
    <subcellularLocation>
        <location evidence="1">Cell membrane</location>
        <topology evidence="1">Multi-pass membrane protein</topology>
    </subcellularLocation>
</comment>
<feature type="transmembrane region" description="Helical" evidence="7">
    <location>
        <begin position="135"/>
        <end position="154"/>
    </location>
</feature>
<dbReference type="PANTHER" id="PTHR30047:SF7">
    <property type="entry name" value="HIGH-AFFINITY CHOLINE TRANSPORT PROTEIN"/>
    <property type="match status" value="1"/>
</dbReference>
<feature type="transmembrane region" description="Helical" evidence="7">
    <location>
        <begin position="207"/>
        <end position="226"/>
    </location>
</feature>
<feature type="non-terminal residue" evidence="8">
    <location>
        <position position="1"/>
    </location>
</feature>
<dbReference type="Pfam" id="PF02028">
    <property type="entry name" value="BCCT"/>
    <property type="match status" value="1"/>
</dbReference>
<dbReference type="PANTHER" id="PTHR30047">
    <property type="entry name" value="HIGH-AFFINITY CHOLINE TRANSPORT PROTEIN-RELATED"/>
    <property type="match status" value="1"/>
</dbReference>
<evidence type="ECO:0000256" key="1">
    <source>
        <dbReference type="ARBA" id="ARBA00004651"/>
    </source>
</evidence>
<feature type="transmembrane region" description="Helical" evidence="7">
    <location>
        <begin position="82"/>
        <end position="101"/>
    </location>
</feature>
<organism evidence="8">
    <name type="scientific">marine metagenome</name>
    <dbReference type="NCBI Taxonomy" id="408172"/>
    <lineage>
        <taxon>unclassified sequences</taxon>
        <taxon>metagenomes</taxon>
        <taxon>ecological metagenomes</taxon>
    </lineage>
</organism>
<evidence type="ECO:0000256" key="4">
    <source>
        <dbReference type="ARBA" id="ARBA00022692"/>
    </source>
</evidence>
<name>A0A382JZ80_9ZZZZ</name>
<evidence type="ECO:0008006" key="9">
    <source>
        <dbReference type="Google" id="ProtNLM"/>
    </source>
</evidence>
<dbReference type="InterPro" id="IPR000060">
    <property type="entry name" value="BCCT_transptr"/>
</dbReference>
<evidence type="ECO:0000313" key="8">
    <source>
        <dbReference type="EMBL" id="SVC17066.1"/>
    </source>
</evidence>
<evidence type="ECO:0000256" key="2">
    <source>
        <dbReference type="ARBA" id="ARBA00022448"/>
    </source>
</evidence>
<evidence type="ECO:0000256" key="3">
    <source>
        <dbReference type="ARBA" id="ARBA00022475"/>
    </source>
</evidence>
<proteinExistence type="predicted"/>
<dbReference type="EMBL" id="UINC01077181">
    <property type="protein sequence ID" value="SVC17066.1"/>
    <property type="molecule type" value="Genomic_DNA"/>
</dbReference>
<evidence type="ECO:0000256" key="5">
    <source>
        <dbReference type="ARBA" id="ARBA00022989"/>
    </source>
</evidence>
<accession>A0A382JZ80</accession>
<keyword evidence="6 7" id="KW-0472">Membrane</keyword>
<dbReference type="GO" id="GO:0005886">
    <property type="term" value="C:plasma membrane"/>
    <property type="evidence" value="ECO:0007669"/>
    <property type="project" value="UniProtKB-SubCell"/>
</dbReference>
<evidence type="ECO:0000256" key="6">
    <source>
        <dbReference type="ARBA" id="ARBA00023136"/>
    </source>
</evidence>
<feature type="transmembrane region" description="Helical" evidence="7">
    <location>
        <begin position="181"/>
        <end position="201"/>
    </location>
</feature>
<keyword evidence="5 7" id="KW-1133">Transmembrane helix</keyword>
<dbReference type="PROSITE" id="PS01303">
    <property type="entry name" value="BCCT"/>
    <property type="match status" value="1"/>
</dbReference>
<gene>
    <name evidence="8" type="ORF">METZ01_LOCUS269920</name>
</gene>
<reference evidence="8" key="1">
    <citation type="submission" date="2018-05" db="EMBL/GenBank/DDBJ databases">
        <authorList>
            <person name="Lanie J.A."/>
            <person name="Ng W.-L."/>
            <person name="Kazmierczak K.M."/>
            <person name="Andrzejewski T.M."/>
            <person name="Davidsen T.M."/>
            <person name="Wayne K.J."/>
            <person name="Tettelin H."/>
            <person name="Glass J.I."/>
            <person name="Rusch D."/>
            <person name="Podicherti R."/>
            <person name="Tsui H.-C.T."/>
            <person name="Winkler M.E."/>
        </authorList>
    </citation>
    <scope>NUCLEOTIDE SEQUENCE</scope>
</reference>
<evidence type="ECO:0000256" key="7">
    <source>
        <dbReference type="SAM" id="Phobius"/>
    </source>
</evidence>
<keyword evidence="2" id="KW-0813">Transport</keyword>
<keyword evidence="4 7" id="KW-0812">Transmembrane</keyword>
<dbReference type="GO" id="GO:0022857">
    <property type="term" value="F:transmembrane transporter activity"/>
    <property type="evidence" value="ECO:0007669"/>
    <property type="project" value="InterPro"/>
</dbReference>
<sequence>AGLLLLFVLITGPTRYLLDALVQNMGIYLRMLPRLGFWTEAYRETQWQHGWTIFYWAWWIAWAPFVGLFVARVSRGRTVREFLAAILLVPTMATFVWLTVFGNSALHVELFGAGGIAAAVKDNVAVALFVLLEQYPLSAITCGLAVCIVVTFFVTSSDSASLVVDIITAGGDPDPPKKQRVFWASMEGIVAAVLLMGGGLLALQTAVVVTGLPFALVLLLLSVSLIRGLETRTPSPPASPDRP</sequence>
<dbReference type="AlphaFoldDB" id="A0A382JZ80"/>
<feature type="transmembrane region" description="Helical" evidence="7">
    <location>
        <begin position="53"/>
        <end position="70"/>
    </location>
</feature>